<dbReference type="EMBL" id="BSRI01000002">
    <property type="protein sequence ID" value="GLV60085.1"/>
    <property type="molecule type" value="Genomic_DNA"/>
</dbReference>
<organism evidence="2 3">
    <name type="scientific">Dictyobacter halimunensis</name>
    <dbReference type="NCBI Taxonomy" id="3026934"/>
    <lineage>
        <taxon>Bacteria</taxon>
        <taxon>Bacillati</taxon>
        <taxon>Chloroflexota</taxon>
        <taxon>Ktedonobacteria</taxon>
        <taxon>Ktedonobacterales</taxon>
        <taxon>Dictyobacteraceae</taxon>
        <taxon>Dictyobacter</taxon>
    </lineage>
</organism>
<evidence type="ECO:0000313" key="2">
    <source>
        <dbReference type="EMBL" id="GLV60085.1"/>
    </source>
</evidence>
<gene>
    <name evidence="2" type="ORF">KDH_69080</name>
</gene>
<reference evidence="2 3" key="1">
    <citation type="submission" date="2023-02" db="EMBL/GenBank/DDBJ databases">
        <title>Dictyobacter halimunensis sp. nov., a new member of the class Ktedonobacteria from forest soil in a geothermal area.</title>
        <authorList>
            <person name="Rachmania M.K."/>
            <person name="Ningsih F."/>
            <person name="Sakai Y."/>
            <person name="Yabe S."/>
            <person name="Yokota A."/>
            <person name="Sjamsuridzal W."/>
        </authorList>
    </citation>
    <scope>NUCLEOTIDE SEQUENCE [LARGE SCALE GENOMIC DNA]</scope>
    <source>
        <strain evidence="2 3">S3.2.2.5</strain>
    </source>
</reference>
<protein>
    <submittedName>
        <fullName evidence="2">Uncharacterized protein</fullName>
    </submittedName>
</protein>
<dbReference type="RefSeq" id="WP_338257055.1">
    <property type="nucleotide sequence ID" value="NZ_BSRI01000002.1"/>
</dbReference>
<accession>A0ABQ6G0Q8</accession>
<name>A0ABQ6G0Q8_9CHLR</name>
<feature type="transmembrane region" description="Helical" evidence="1">
    <location>
        <begin position="216"/>
        <end position="242"/>
    </location>
</feature>
<keyword evidence="3" id="KW-1185">Reference proteome</keyword>
<feature type="transmembrane region" description="Helical" evidence="1">
    <location>
        <begin position="185"/>
        <end position="204"/>
    </location>
</feature>
<keyword evidence="1" id="KW-0472">Membrane</keyword>
<proteinExistence type="predicted"/>
<feature type="transmembrane region" description="Helical" evidence="1">
    <location>
        <begin position="75"/>
        <end position="93"/>
    </location>
</feature>
<feature type="transmembrane region" description="Helical" evidence="1">
    <location>
        <begin position="113"/>
        <end position="140"/>
    </location>
</feature>
<comment type="caution">
    <text evidence="2">The sequence shown here is derived from an EMBL/GenBank/DDBJ whole genome shotgun (WGS) entry which is preliminary data.</text>
</comment>
<feature type="transmembrane region" description="Helical" evidence="1">
    <location>
        <begin position="262"/>
        <end position="284"/>
    </location>
</feature>
<feature type="transmembrane region" description="Helical" evidence="1">
    <location>
        <begin position="152"/>
        <end position="173"/>
    </location>
</feature>
<sequence length="306" mass="33348">MNHNALLLHLYPRVWRDRYAEEMLEVLEARPLSMKDVLNVIFGACDAHLHPFWGTKGMPPHEKLLTMLRALRQSLIMIFSAYIGFVVGGLIFAKMTEDTVDATIRLSALAGASYWIVFFGSIIALAAIVMGGVPIALAIVKNAITLRKKGPLLLLLVPGLAFFALLLILRLNFAAMPGPASLSGFSAFFLLEAIISTAAVCMAVKRSQIKASTLRFATIPFLIAIITMLLMCCATICWGISLYSTDPALFIDQYSFMHANSLLLWLVVVGVMAISTVIALIAGVRGARAFARLNDTSALGAIEFRQ</sequence>
<evidence type="ECO:0000256" key="1">
    <source>
        <dbReference type="SAM" id="Phobius"/>
    </source>
</evidence>
<evidence type="ECO:0000313" key="3">
    <source>
        <dbReference type="Proteomes" id="UP001344906"/>
    </source>
</evidence>
<keyword evidence="1" id="KW-1133">Transmembrane helix</keyword>
<keyword evidence="1" id="KW-0812">Transmembrane</keyword>
<dbReference type="Proteomes" id="UP001344906">
    <property type="component" value="Unassembled WGS sequence"/>
</dbReference>